<reference evidence="1 2" key="1">
    <citation type="submission" date="2011-05" db="EMBL/GenBank/DDBJ databases">
        <title>Complete sequence of Methanotorris igneus Kol 5.</title>
        <authorList>
            <consortium name="US DOE Joint Genome Institute"/>
            <person name="Lucas S."/>
            <person name="Han J."/>
            <person name="Lapidus A."/>
            <person name="Cheng J.-F."/>
            <person name="Goodwin L."/>
            <person name="Pitluck S."/>
            <person name="Peters L."/>
            <person name="Mikhailova N."/>
            <person name="Chertkov O."/>
            <person name="Han C."/>
            <person name="Tapia R."/>
            <person name="Land M."/>
            <person name="Hauser L."/>
            <person name="Kyrpides N."/>
            <person name="Ivanova N."/>
            <person name="Pagani I."/>
            <person name="Sieprawska-Lupa M."/>
            <person name="Whitman W."/>
            <person name="Woyke T."/>
        </authorList>
    </citation>
    <scope>NUCLEOTIDE SEQUENCE [LARGE SCALE GENOMIC DNA]</scope>
    <source>
        <strain evidence="2">DSM 5666 / JCM 11834 / Kol 5</strain>
    </source>
</reference>
<name>F6BAS9_METIK</name>
<proteinExistence type="predicted"/>
<keyword evidence="2" id="KW-1185">Reference proteome</keyword>
<dbReference type="STRING" id="880724.Metig_0337"/>
<protein>
    <submittedName>
        <fullName evidence="1">Uncharacterized protein</fullName>
    </submittedName>
</protein>
<dbReference type="EMBL" id="CP002737">
    <property type="protein sequence ID" value="AEF95893.1"/>
    <property type="molecule type" value="Genomic_DNA"/>
</dbReference>
<evidence type="ECO:0000313" key="1">
    <source>
        <dbReference type="EMBL" id="AEF95893.1"/>
    </source>
</evidence>
<accession>F6BAS9</accession>
<dbReference type="RefSeq" id="WP_013798502.1">
    <property type="nucleotide sequence ID" value="NC_015562.1"/>
</dbReference>
<evidence type="ECO:0000313" key="2">
    <source>
        <dbReference type="Proteomes" id="UP000009227"/>
    </source>
</evidence>
<gene>
    <name evidence="1" type="ordered locus">Metig_0337</name>
</gene>
<dbReference type="KEGG" id="mig:Metig_0337"/>
<dbReference type="AlphaFoldDB" id="F6BAS9"/>
<organism evidence="2">
    <name type="scientific">Methanotorris igneus (strain DSM 5666 / JCM 11834 / Kol 5)</name>
    <dbReference type="NCBI Taxonomy" id="880724"/>
    <lineage>
        <taxon>Archaea</taxon>
        <taxon>Methanobacteriati</taxon>
        <taxon>Methanobacteriota</taxon>
        <taxon>Methanomada group</taxon>
        <taxon>Methanococci</taxon>
        <taxon>Methanococcales</taxon>
        <taxon>Methanocaldococcaceae</taxon>
        <taxon>Methanotorris</taxon>
    </lineage>
</organism>
<dbReference type="Proteomes" id="UP000009227">
    <property type="component" value="Chromosome"/>
</dbReference>
<dbReference type="GeneID" id="10643174"/>
<sequence>MFTMGIKEKTLSVKCVEGNIVLELKKEDGEEISSITLDKESASLFVVLLNEGIVVAEKINKDFKKEGIMLKKIQDVGTCFASDGRLSIAVLPADEKRTASMIIGMHKENGHTSIVMKPKKAAYLGLAITEIIKSLINN</sequence>
<dbReference type="HOGENOM" id="CLU_1821029_0_0_2"/>
<dbReference type="OrthoDB" id="65038at2157"/>